<evidence type="ECO:0000256" key="4">
    <source>
        <dbReference type="ARBA" id="ARBA00022801"/>
    </source>
</evidence>
<dbReference type="PANTHER" id="PTHR43763">
    <property type="entry name" value="XAA-PRO AMINOPEPTIDASE 1"/>
    <property type="match status" value="1"/>
</dbReference>
<dbReference type="PANTHER" id="PTHR43763:SF12">
    <property type="entry name" value="AMINOPEPTIDASE P1"/>
    <property type="match status" value="1"/>
</dbReference>
<dbReference type="InterPro" id="IPR032416">
    <property type="entry name" value="Peptidase_M24_C"/>
</dbReference>
<feature type="domain" description="Peptidase M24 C-terminal" evidence="7">
    <location>
        <begin position="110"/>
        <end position="170"/>
    </location>
</feature>
<dbReference type="InterPro" id="IPR000994">
    <property type="entry name" value="Pept_M24"/>
</dbReference>
<keyword evidence="5" id="KW-0464">Manganese</keyword>
<reference evidence="8 9" key="1">
    <citation type="journal article" date="2013" name="BMC Genomics">
        <title>The miniature genome of a carnivorous plant Genlisea aurea contains a low number of genes and short non-coding sequences.</title>
        <authorList>
            <person name="Leushkin E.V."/>
            <person name="Sutormin R.A."/>
            <person name="Nabieva E.R."/>
            <person name="Penin A.A."/>
            <person name="Kondrashov A.S."/>
            <person name="Logacheva M.D."/>
        </authorList>
    </citation>
    <scope>NUCLEOTIDE SEQUENCE [LARGE SCALE GENOMIC DNA]</scope>
</reference>
<feature type="domain" description="Peptidase M24" evidence="6">
    <location>
        <begin position="1"/>
        <end position="99"/>
    </location>
</feature>
<gene>
    <name evidence="8" type="ORF">M569_12270</name>
</gene>
<dbReference type="Pfam" id="PF00557">
    <property type="entry name" value="Peptidase_M24"/>
    <property type="match status" value="1"/>
</dbReference>
<evidence type="ECO:0000259" key="6">
    <source>
        <dbReference type="Pfam" id="PF00557"/>
    </source>
</evidence>
<dbReference type="GO" id="GO:0005737">
    <property type="term" value="C:cytoplasm"/>
    <property type="evidence" value="ECO:0007669"/>
    <property type="project" value="UniProtKB-ARBA"/>
</dbReference>
<dbReference type="GO" id="GO:0046872">
    <property type="term" value="F:metal ion binding"/>
    <property type="evidence" value="ECO:0007669"/>
    <property type="project" value="UniProtKB-KW"/>
</dbReference>
<dbReference type="GO" id="GO:0016787">
    <property type="term" value="F:hydrolase activity"/>
    <property type="evidence" value="ECO:0007669"/>
    <property type="project" value="UniProtKB-KW"/>
</dbReference>
<feature type="non-terminal residue" evidence="8">
    <location>
        <position position="1"/>
    </location>
</feature>
<evidence type="ECO:0000256" key="1">
    <source>
        <dbReference type="ARBA" id="ARBA00001936"/>
    </source>
</evidence>
<keyword evidence="4" id="KW-0378">Hydrolase</keyword>
<evidence type="ECO:0000259" key="7">
    <source>
        <dbReference type="Pfam" id="PF16188"/>
    </source>
</evidence>
<dbReference type="Pfam" id="PF16188">
    <property type="entry name" value="Peptidase_M24_C"/>
    <property type="match status" value="1"/>
</dbReference>
<dbReference type="EMBL" id="AUSU01006085">
    <property type="protein sequence ID" value="EPS62520.1"/>
    <property type="molecule type" value="Genomic_DNA"/>
</dbReference>
<dbReference type="Proteomes" id="UP000015453">
    <property type="component" value="Unassembled WGS sequence"/>
</dbReference>
<dbReference type="Gene3D" id="3.90.230.10">
    <property type="entry name" value="Creatinase/methionine aminopeptidase superfamily"/>
    <property type="match status" value="1"/>
</dbReference>
<evidence type="ECO:0000313" key="9">
    <source>
        <dbReference type="Proteomes" id="UP000015453"/>
    </source>
</evidence>
<sequence>VLKGHIDLGNARFPNGTTGFTLDILARAPLWKYGLDYRHGTGHGVGSYLFVHEGPQQISFRPAARSVPLKSSMTVTDEPGYYEDGNFGIRLENVLLVKEADTEYNFGEKGYLTFDHITWAPYQKKLMDIRLLGPEEIDWLNNYHAECREILSPFLNDSELEWLRRATEPVAA</sequence>
<comment type="cofactor">
    <cofactor evidence="1">
        <name>Mn(2+)</name>
        <dbReference type="ChEBI" id="CHEBI:29035"/>
    </cofactor>
</comment>
<keyword evidence="9" id="KW-1185">Reference proteome</keyword>
<evidence type="ECO:0000256" key="5">
    <source>
        <dbReference type="ARBA" id="ARBA00023211"/>
    </source>
</evidence>
<dbReference type="OrthoDB" id="9995434at2759"/>
<evidence type="ECO:0000256" key="3">
    <source>
        <dbReference type="ARBA" id="ARBA00022723"/>
    </source>
</evidence>
<dbReference type="InterPro" id="IPR036005">
    <property type="entry name" value="Creatinase/aminopeptidase-like"/>
</dbReference>
<dbReference type="AlphaFoldDB" id="S8C6W6"/>
<dbReference type="InterPro" id="IPR050422">
    <property type="entry name" value="X-Pro_aminopeptidase_P"/>
</dbReference>
<name>S8C6W6_9LAMI</name>
<dbReference type="FunFam" id="3.90.230.10:FF:000007">
    <property type="entry name" value="Xaa-Pro aminopeptidase P"/>
    <property type="match status" value="1"/>
</dbReference>
<keyword evidence="3" id="KW-0479">Metal-binding</keyword>
<accession>S8C6W6</accession>
<comment type="similarity">
    <text evidence="2">Belongs to the peptidase M24B family.</text>
</comment>
<dbReference type="SUPFAM" id="SSF55920">
    <property type="entry name" value="Creatinase/aminopeptidase"/>
    <property type="match status" value="1"/>
</dbReference>
<proteinExistence type="inferred from homology"/>
<evidence type="ECO:0008006" key="10">
    <source>
        <dbReference type="Google" id="ProtNLM"/>
    </source>
</evidence>
<evidence type="ECO:0000256" key="2">
    <source>
        <dbReference type="ARBA" id="ARBA00008766"/>
    </source>
</evidence>
<evidence type="ECO:0000313" key="8">
    <source>
        <dbReference type="EMBL" id="EPS62520.1"/>
    </source>
</evidence>
<protein>
    <recommendedName>
        <fullName evidence="10">Peptidase M24 domain-containing protein</fullName>
    </recommendedName>
</protein>
<comment type="caution">
    <text evidence="8">The sequence shown here is derived from an EMBL/GenBank/DDBJ whole genome shotgun (WGS) entry which is preliminary data.</text>
</comment>
<organism evidence="8 9">
    <name type="scientific">Genlisea aurea</name>
    <dbReference type="NCBI Taxonomy" id="192259"/>
    <lineage>
        <taxon>Eukaryota</taxon>
        <taxon>Viridiplantae</taxon>
        <taxon>Streptophyta</taxon>
        <taxon>Embryophyta</taxon>
        <taxon>Tracheophyta</taxon>
        <taxon>Spermatophyta</taxon>
        <taxon>Magnoliopsida</taxon>
        <taxon>eudicotyledons</taxon>
        <taxon>Gunneridae</taxon>
        <taxon>Pentapetalae</taxon>
        <taxon>asterids</taxon>
        <taxon>lamiids</taxon>
        <taxon>Lamiales</taxon>
        <taxon>Lentibulariaceae</taxon>
        <taxon>Genlisea</taxon>
    </lineage>
</organism>